<name>A0A6M3J1I0_9ZZZZ</name>
<evidence type="ECO:0000313" key="1">
    <source>
        <dbReference type="EMBL" id="QJA63157.1"/>
    </source>
</evidence>
<dbReference type="EMBL" id="MT141491">
    <property type="protein sequence ID" value="QJA63157.1"/>
    <property type="molecule type" value="Genomic_DNA"/>
</dbReference>
<gene>
    <name evidence="2" type="ORF">MM415A04830_0006</name>
    <name evidence="1" type="ORF">MM415B00647_0030</name>
</gene>
<dbReference type="AlphaFoldDB" id="A0A6M3J1I0"/>
<evidence type="ECO:0000313" key="2">
    <source>
        <dbReference type="EMBL" id="QJA69267.1"/>
    </source>
</evidence>
<dbReference type="EMBL" id="MT141691">
    <property type="protein sequence ID" value="QJA69267.1"/>
    <property type="molecule type" value="Genomic_DNA"/>
</dbReference>
<proteinExistence type="predicted"/>
<reference evidence="1" key="1">
    <citation type="submission" date="2020-03" db="EMBL/GenBank/DDBJ databases">
        <title>The deep terrestrial virosphere.</title>
        <authorList>
            <person name="Holmfeldt K."/>
            <person name="Nilsson E."/>
            <person name="Simone D."/>
            <person name="Lopez-Fernandez M."/>
            <person name="Wu X."/>
            <person name="de Brujin I."/>
            <person name="Lundin D."/>
            <person name="Andersson A."/>
            <person name="Bertilsson S."/>
            <person name="Dopson M."/>
        </authorList>
    </citation>
    <scope>NUCLEOTIDE SEQUENCE</scope>
    <source>
        <strain evidence="2">MM415A04830</strain>
        <strain evidence="1">MM415B00647</strain>
    </source>
</reference>
<organism evidence="1">
    <name type="scientific">viral metagenome</name>
    <dbReference type="NCBI Taxonomy" id="1070528"/>
    <lineage>
        <taxon>unclassified sequences</taxon>
        <taxon>metagenomes</taxon>
        <taxon>organismal metagenomes</taxon>
    </lineage>
</organism>
<protein>
    <submittedName>
        <fullName evidence="1">Uncharacterized protein</fullName>
    </submittedName>
</protein>
<sequence>MYKGTVEVFLKGGTIHTYDITASSSAKLGAKAREHAAAIMLGGFRANSGKGDFEWFGVHWIDKVKVKTENGVPTSYATEPTGT</sequence>
<accession>A0A6M3J1I0</accession>